<reference evidence="8" key="1">
    <citation type="submission" date="2016-10" db="EMBL/GenBank/DDBJ databases">
        <authorList>
            <person name="Varghese N."/>
            <person name="Submissions S."/>
        </authorList>
    </citation>
    <scope>NUCLEOTIDE SEQUENCE [LARGE SCALE GENOMIC DNA]</scope>
    <source>
        <strain evidence="8">DSM 25157</strain>
    </source>
</reference>
<dbReference type="Gene3D" id="2.60.120.650">
    <property type="entry name" value="Cupin"/>
    <property type="match status" value="1"/>
</dbReference>
<dbReference type="InterPro" id="IPR039994">
    <property type="entry name" value="NO66-like"/>
</dbReference>
<dbReference type="SMART" id="SM00558">
    <property type="entry name" value="JmjC"/>
    <property type="match status" value="1"/>
</dbReference>
<dbReference type="PANTHER" id="PTHR13096">
    <property type="entry name" value="MINA53 MYC INDUCED NUCLEAR ANTIGEN"/>
    <property type="match status" value="1"/>
</dbReference>
<comment type="cofactor">
    <cofactor evidence="1">
        <name>Fe(2+)</name>
        <dbReference type="ChEBI" id="CHEBI:29033"/>
    </cofactor>
</comment>
<evidence type="ECO:0000313" key="7">
    <source>
        <dbReference type="EMBL" id="SDZ90192.1"/>
    </source>
</evidence>
<dbReference type="Proteomes" id="UP000199002">
    <property type="component" value="Unassembled WGS sequence"/>
</dbReference>
<evidence type="ECO:0000256" key="5">
    <source>
        <dbReference type="ARBA" id="ARBA00023004"/>
    </source>
</evidence>
<evidence type="ECO:0000256" key="2">
    <source>
        <dbReference type="ARBA" id="ARBA00022723"/>
    </source>
</evidence>
<protein>
    <submittedName>
        <fullName evidence="7">50S ribosomal protein L16 3-hydroxylase</fullName>
    </submittedName>
</protein>
<evidence type="ECO:0000259" key="6">
    <source>
        <dbReference type="PROSITE" id="PS51184"/>
    </source>
</evidence>
<dbReference type="PROSITE" id="PS51184">
    <property type="entry name" value="JMJC"/>
    <property type="match status" value="1"/>
</dbReference>
<dbReference type="RefSeq" id="WP_092697215.1">
    <property type="nucleotide sequence ID" value="NZ_CAXIQL010000090.1"/>
</dbReference>
<accession>A0A1H3WV11</accession>
<dbReference type="AlphaFoldDB" id="A0A1H3WV11"/>
<proteinExistence type="predicted"/>
<gene>
    <name evidence="7" type="ORF">SAMN05421875_10348</name>
</gene>
<dbReference type="PANTHER" id="PTHR13096:SF8">
    <property type="entry name" value="RIBOSOMAL OXYGENASE 1"/>
    <property type="match status" value="1"/>
</dbReference>
<dbReference type="SUPFAM" id="SSF51197">
    <property type="entry name" value="Clavaminate synthase-like"/>
    <property type="match status" value="1"/>
</dbReference>
<dbReference type="EMBL" id="FNQJ01000003">
    <property type="protein sequence ID" value="SDZ90192.1"/>
    <property type="molecule type" value="Genomic_DNA"/>
</dbReference>
<feature type="domain" description="JmjC" evidence="6">
    <location>
        <begin position="100"/>
        <end position="226"/>
    </location>
</feature>
<evidence type="ECO:0000313" key="8">
    <source>
        <dbReference type="Proteomes" id="UP000199002"/>
    </source>
</evidence>
<dbReference type="GO" id="GO:0005840">
    <property type="term" value="C:ribosome"/>
    <property type="evidence" value="ECO:0007669"/>
    <property type="project" value="UniProtKB-KW"/>
</dbReference>
<keyword evidence="3" id="KW-0223">Dioxygenase</keyword>
<sequence>MDSQQPLPLLGGLTPAQFMQRHWQKKPLLVRQAIPGFKPPVLRAGLFALAAQEGVEARLVQKVKDVWKLRHGPFSRRALPVLQQPDWTLLVQGVDLHDDQVHALMQQFRFVPEARLDDLMISYASDGGGVGPHFDSYDVFLLQAHGRRRWRIGRQKDLSLRDDIPLKVLAQFEPEQEFVLEPGDMLYLPPRYAHDGIAEGECMTYSIGFRAPARAELAQELLMRVAEDAGEEDAPVLYRDAGQEAVEQPAAIPDRLHDFAREALQRALSEPLVLERALGEYLTEPKPSVWFEANDAGVMLEGVALDRRTRMMYDAHHVFINGESYRAAGRDATLMRRLADQRRLQSRDLARASDDALELLSAWCDAGWAHACQEAKETP</sequence>
<dbReference type="GO" id="GO:0046872">
    <property type="term" value="F:metal ion binding"/>
    <property type="evidence" value="ECO:0007669"/>
    <property type="project" value="UniProtKB-KW"/>
</dbReference>
<keyword evidence="7" id="KW-0689">Ribosomal protein</keyword>
<dbReference type="Pfam" id="PF20514">
    <property type="entry name" value="WHD_ROXA"/>
    <property type="match status" value="1"/>
</dbReference>
<organism evidence="7 8">
    <name type="scientific">Acidovorax soli</name>
    <dbReference type="NCBI Taxonomy" id="592050"/>
    <lineage>
        <taxon>Bacteria</taxon>
        <taxon>Pseudomonadati</taxon>
        <taxon>Pseudomonadota</taxon>
        <taxon>Betaproteobacteria</taxon>
        <taxon>Burkholderiales</taxon>
        <taxon>Comamonadaceae</taxon>
        <taxon>Acidovorax</taxon>
    </lineage>
</organism>
<evidence type="ECO:0000256" key="1">
    <source>
        <dbReference type="ARBA" id="ARBA00001954"/>
    </source>
</evidence>
<name>A0A1H3WV11_9BURK</name>
<keyword evidence="8" id="KW-1185">Reference proteome</keyword>
<dbReference type="GeneID" id="34233722"/>
<evidence type="ECO:0000256" key="3">
    <source>
        <dbReference type="ARBA" id="ARBA00022964"/>
    </source>
</evidence>
<dbReference type="GO" id="GO:0016706">
    <property type="term" value="F:2-oxoglutarate-dependent dioxygenase activity"/>
    <property type="evidence" value="ECO:0007669"/>
    <property type="project" value="TreeGrafter"/>
</dbReference>
<keyword evidence="5" id="KW-0408">Iron</keyword>
<keyword evidence="4" id="KW-0560">Oxidoreductase</keyword>
<dbReference type="InterPro" id="IPR003347">
    <property type="entry name" value="JmjC_dom"/>
</dbReference>
<dbReference type="InterPro" id="IPR046799">
    <property type="entry name" value="ROXA-like_wH"/>
</dbReference>
<dbReference type="Gene3D" id="3.40.366.30">
    <property type="entry name" value="50S ribosomal protein L16 arginine hydroxylase, Chain A, Domain 2"/>
    <property type="match status" value="1"/>
</dbReference>
<keyword evidence="2" id="KW-0479">Metal-binding</keyword>
<dbReference type="Pfam" id="PF08007">
    <property type="entry name" value="JmjC_2"/>
    <property type="match status" value="1"/>
</dbReference>
<keyword evidence="7" id="KW-0687">Ribonucleoprotein</keyword>
<evidence type="ECO:0000256" key="4">
    <source>
        <dbReference type="ARBA" id="ARBA00023002"/>
    </source>
</evidence>
<dbReference type="STRING" id="592050.SAMN05421875_10348"/>